<proteinExistence type="predicted"/>
<dbReference type="InterPro" id="IPR023213">
    <property type="entry name" value="CAT-like_dom_sf"/>
</dbReference>
<dbReference type="Proteomes" id="UP001396334">
    <property type="component" value="Unassembled WGS sequence"/>
</dbReference>
<evidence type="ECO:0000313" key="5">
    <source>
        <dbReference type="Proteomes" id="UP001396334"/>
    </source>
</evidence>
<comment type="caution">
    <text evidence="4">The sequence shown here is derived from an EMBL/GenBank/DDBJ whole genome shotgun (WGS) entry which is preliminary data.</text>
</comment>
<keyword evidence="1" id="KW-0808">Transferase</keyword>
<protein>
    <submittedName>
        <fullName evidence="4">Uncharacterized protein</fullName>
    </submittedName>
</protein>
<sequence>MATLPESGMKVAEDVSRVSPPPGSVPTTSLPLSFFDKIFHAESPIWMQYLFFYEFRHPTPHFMGTTLPKLKTSLSLSLQHFFPLAGNLVFPRSPQTPYILYTEGDSVLFTVHESSADFSLLAGDHARHCQEFQALVPKWSHAIASRSSGFKQSPIMAIQVTIFPDAGISIGVGISHVAADGKTFVHFMKSWASLHRCQGDLTCLDNNLPYFNREEIKDPLGHASGLLTMNDEISQEGSSSSSNTFVNNIRITCEINRSQVELLKDWVEKNCMESKGSETIRMSTFVVTCAYIWVCLIKLQQTETHQHHSPGDSNSHTYFIFAAECRKHLKLPATYFGNCFTLCLAEAKKSELLGQKGILVAATAIGREIMEFQSQPFKDAEDSLPKIFKKLKM</sequence>
<dbReference type="InterPro" id="IPR051504">
    <property type="entry name" value="Plant_metabolite_acyltrans"/>
</dbReference>
<evidence type="ECO:0000313" key="4">
    <source>
        <dbReference type="EMBL" id="KAK9029650.1"/>
    </source>
</evidence>
<dbReference type="PANTHER" id="PTHR31625">
    <property type="match status" value="1"/>
</dbReference>
<gene>
    <name evidence="4" type="ORF">V6N11_026757</name>
</gene>
<dbReference type="Pfam" id="PF02458">
    <property type="entry name" value="Transferase"/>
    <property type="match status" value="1"/>
</dbReference>
<evidence type="ECO:0000256" key="2">
    <source>
        <dbReference type="ARBA" id="ARBA00023315"/>
    </source>
</evidence>
<dbReference type="Gene3D" id="3.30.559.10">
    <property type="entry name" value="Chloramphenicol acetyltransferase-like domain"/>
    <property type="match status" value="2"/>
</dbReference>
<keyword evidence="5" id="KW-1185">Reference proteome</keyword>
<dbReference type="EMBL" id="JBBPBN010000011">
    <property type="protein sequence ID" value="KAK9029650.1"/>
    <property type="molecule type" value="Genomic_DNA"/>
</dbReference>
<organism evidence="4 5">
    <name type="scientific">Hibiscus sabdariffa</name>
    <name type="common">roselle</name>
    <dbReference type="NCBI Taxonomy" id="183260"/>
    <lineage>
        <taxon>Eukaryota</taxon>
        <taxon>Viridiplantae</taxon>
        <taxon>Streptophyta</taxon>
        <taxon>Embryophyta</taxon>
        <taxon>Tracheophyta</taxon>
        <taxon>Spermatophyta</taxon>
        <taxon>Magnoliopsida</taxon>
        <taxon>eudicotyledons</taxon>
        <taxon>Gunneridae</taxon>
        <taxon>Pentapetalae</taxon>
        <taxon>rosids</taxon>
        <taxon>malvids</taxon>
        <taxon>Malvales</taxon>
        <taxon>Malvaceae</taxon>
        <taxon>Malvoideae</taxon>
        <taxon>Hibiscus</taxon>
    </lineage>
</organism>
<name>A0ABR2SWM4_9ROSI</name>
<evidence type="ECO:0000256" key="1">
    <source>
        <dbReference type="ARBA" id="ARBA00022679"/>
    </source>
</evidence>
<feature type="region of interest" description="Disordered" evidence="3">
    <location>
        <begin position="1"/>
        <end position="25"/>
    </location>
</feature>
<evidence type="ECO:0000256" key="3">
    <source>
        <dbReference type="SAM" id="MobiDB-lite"/>
    </source>
</evidence>
<reference evidence="4 5" key="1">
    <citation type="journal article" date="2024" name="G3 (Bethesda)">
        <title>Genome assembly of Hibiscus sabdariffa L. provides insights into metabolisms of medicinal natural products.</title>
        <authorList>
            <person name="Kim T."/>
        </authorList>
    </citation>
    <scope>NUCLEOTIDE SEQUENCE [LARGE SCALE GENOMIC DNA]</scope>
    <source>
        <strain evidence="4">TK-2024</strain>
        <tissue evidence="4">Old leaves</tissue>
    </source>
</reference>
<keyword evidence="2" id="KW-0012">Acyltransferase</keyword>
<accession>A0ABR2SWM4</accession>